<name>A0ABM6FDR4_9BURK</name>
<reference evidence="1 2" key="1">
    <citation type="submission" date="2016-10" db="EMBL/GenBank/DDBJ databases">
        <title>Complete genome sequences of three Cupriavidus strains isolated from various Malaysian environments.</title>
        <authorList>
            <person name="Abdullah A.A.-A."/>
            <person name="Shafie N.A.H."/>
            <person name="Lau N.S."/>
        </authorList>
    </citation>
    <scope>NUCLEOTIDE SEQUENCE [LARGE SCALE GENOMIC DNA]</scope>
    <source>
        <strain evidence="1 2">USMAA1020</strain>
    </source>
</reference>
<keyword evidence="2" id="KW-1185">Reference proteome</keyword>
<dbReference type="EMBL" id="CP017755">
    <property type="protein sequence ID" value="AOZ09954.1"/>
    <property type="molecule type" value="Genomic_DNA"/>
</dbReference>
<accession>A0ABM6FDR4</accession>
<sequence>MSRSIIVVGDTNSSSGIVITGSFSDVLDGKPIARLGDLVDCPAKYPDGRPHGVNPIVEGDASMLVSGKPVALHGHRSACGCSLIGKAAAYVGA</sequence>
<evidence type="ECO:0008006" key="3">
    <source>
        <dbReference type="Google" id="ProtNLM"/>
    </source>
</evidence>
<dbReference type="CDD" id="cd14744">
    <property type="entry name" value="PAAR_CT_2"/>
    <property type="match status" value="1"/>
</dbReference>
<dbReference type="Proteomes" id="UP000177515">
    <property type="component" value="Chromosome 2"/>
</dbReference>
<protein>
    <recommendedName>
        <fullName evidence="3">PAAR domain-containing protein</fullName>
    </recommendedName>
</protein>
<evidence type="ECO:0000313" key="2">
    <source>
        <dbReference type="Proteomes" id="UP000177515"/>
    </source>
</evidence>
<evidence type="ECO:0000313" key="1">
    <source>
        <dbReference type="EMBL" id="AOZ09954.1"/>
    </source>
</evidence>
<proteinExistence type="predicted"/>
<dbReference type="InterPro" id="IPR008727">
    <property type="entry name" value="PAAR_motif"/>
</dbReference>
<dbReference type="Gene3D" id="2.60.200.60">
    <property type="match status" value="1"/>
</dbReference>
<organism evidence="1 2">
    <name type="scientific">Cupriavidus malaysiensis</name>
    <dbReference type="NCBI Taxonomy" id="367825"/>
    <lineage>
        <taxon>Bacteria</taxon>
        <taxon>Pseudomonadati</taxon>
        <taxon>Pseudomonadota</taxon>
        <taxon>Betaproteobacteria</taxon>
        <taxon>Burkholderiales</taxon>
        <taxon>Burkholderiaceae</taxon>
        <taxon>Cupriavidus</taxon>
    </lineage>
</organism>
<gene>
    <name evidence="1" type="ORF">BKK80_30235</name>
</gene>
<dbReference type="RefSeq" id="WP_071038651.1">
    <property type="nucleotide sequence ID" value="NZ_CP017755.1"/>
</dbReference>
<dbReference type="Pfam" id="PF05488">
    <property type="entry name" value="PAAR_motif"/>
    <property type="match status" value="1"/>
</dbReference>